<name>A0A2T0KJX8_9ACTN</name>
<dbReference type="RefSeq" id="WP_106316795.1">
    <property type="nucleotide sequence ID" value="NZ_BOMO01000042.1"/>
</dbReference>
<reference evidence="2 3" key="1">
    <citation type="submission" date="2018-03" db="EMBL/GenBank/DDBJ databases">
        <title>Genomic Encyclopedia of Archaeal and Bacterial Type Strains, Phase II (KMG-II): from individual species to whole genera.</title>
        <authorList>
            <person name="Goeker M."/>
        </authorList>
    </citation>
    <scope>NUCLEOTIDE SEQUENCE [LARGE SCALE GENOMIC DNA]</scope>
    <source>
        <strain evidence="2 3">DSM 43146</strain>
    </source>
</reference>
<gene>
    <name evidence="2" type="ORF">CLV67_103375</name>
</gene>
<comment type="caution">
    <text evidence="2">The sequence shown here is derived from an EMBL/GenBank/DDBJ whole genome shotgun (WGS) entry which is preliminary data.</text>
</comment>
<accession>A0A2T0KJX8</accession>
<feature type="transmembrane region" description="Helical" evidence="1">
    <location>
        <begin position="33"/>
        <end position="54"/>
    </location>
</feature>
<dbReference type="Proteomes" id="UP000239415">
    <property type="component" value="Unassembled WGS sequence"/>
</dbReference>
<evidence type="ECO:0000313" key="3">
    <source>
        <dbReference type="Proteomes" id="UP000239415"/>
    </source>
</evidence>
<evidence type="ECO:0000256" key="1">
    <source>
        <dbReference type="SAM" id="Phobius"/>
    </source>
</evidence>
<sequence>MNATDQRALGAELIGIIRRDKARRSRRAALGKFFSRLVEVLLTGFMVALLRGWLFMLAVGAIHHHWMPQIPTLGYWWAVLIWALMPSLDIVKSERAK</sequence>
<keyword evidence="1" id="KW-1133">Transmembrane helix</keyword>
<dbReference type="EMBL" id="PVMZ01000003">
    <property type="protein sequence ID" value="PRX23626.1"/>
    <property type="molecule type" value="Genomic_DNA"/>
</dbReference>
<keyword evidence="1" id="KW-0812">Transmembrane</keyword>
<evidence type="ECO:0000313" key="2">
    <source>
        <dbReference type="EMBL" id="PRX23626.1"/>
    </source>
</evidence>
<feature type="transmembrane region" description="Helical" evidence="1">
    <location>
        <begin position="74"/>
        <end position="91"/>
    </location>
</feature>
<keyword evidence="3" id="KW-1185">Reference proteome</keyword>
<proteinExistence type="predicted"/>
<organism evidence="2 3">
    <name type="scientific">Actinoplanes italicus</name>
    <dbReference type="NCBI Taxonomy" id="113567"/>
    <lineage>
        <taxon>Bacteria</taxon>
        <taxon>Bacillati</taxon>
        <taxon>Actinomycetota</taxon>
        <taxon>Actinomycetes</taxon>
        <taxon>Micromonosporales</taxon>
        <taxon>Micromonosporaceae</taxon>
        <taxon>Actinoplanes</taxon>
    </lineage>
</organism>
<protein>
    <submittedName>
        <fullName evidence="2">Uncharacterized protein</fullName>
    </submittedName>
</protein>
<keyword evidence="1" id="KW-0472">Membrane</keyword>
<dbReference type="AlphaFoldDB" id="A0A2T0KJX8"/>